<comment type="caution">
    <text evidence="1">The sequence shown here is derived from an EMBL/GenBank/DDBJ whole genome shotgun (WGS) entry which is preliminary data.</text>
</comment>
<evidence type="ECO:0000313" key="2">
    <source>
        <dbReference type="Proteomes" id="UP000287188"/>
    </source>
</evidence>
<accession>A0A402AMI0</accession>
<protein>
    <submittedName>
        <fullName evidence="1">Uncharacterized protein</fullName>
    </submittedName>
</protein>
<name>A0A402AMI0_9CHLR</name>
<reference evidence="2" key="1">
    <citation type="submission" date="2018-12" db="EMBL/GenBank/DDBJ databases">
        <title>Tengunoibacter tsumagoiensis gen. nov., sp. nov., Dictyobacter kobayashii sp. nov., D. alpinus sp. nov., and D. joshuensis sp. nov. and description of Dictyobacteraceae fam. nov. within the order Ktedonobacterales isolated from Tengu-no-mugimeshi.</title>
        <authorList>
            <person name="Wang C.M."/>
            <person name="Zheng Y."/>
            <person name="Sakai Y."/>
            <person name="Toyoda A."/>
            <person name="Minakuchi Y."/>
            <person name="Abe K."/>
            <person name="Yokota A."/>
            <person name="Yabe S."/>
        </authorList>
    </citation>
    <scope>NUCLEOTIDE SEQUENCE [LARGE SCALE GENOMIC DNA]</scope>
    <source>
        <strain evidence="2">Uno11</strain>
    </source>
</reference>
<dbReference type="Proteomes" id="UP000287188">
    <property type="component" value="Unassembled WGS sequence"/>
</dbReference>
<dbReference type="AlphaFoldDB" id="A0A402AMI0"/>
<sequence>MRTGPVLVLKAPVPVLREEAVLALKVAAALVLREIVPVAAIIAPAVDVQEATIRHSALRSAVRLQ</sequence>
<keyword evidence="2" id="KW-1185">Reference proteome</keyword>
<evidence type="ECO:0000313" key="1">
    <source>
        <dbReference type="EMBL" id="GCE20234.1"/>
    </source>
</evidence>
<proteinExistence type="predicted"/>
<gene>
    <name evidence="1" type="ORF">KDK_40340</name>
</gene>
<organism evidence="1 2">
    <name type="scientific">Dictyobacter kobayashii</name>
    <dbReference type="NCBI Taxonomy" id="2014872"/>
    <lineage>
        <taxon>Bacteria</taxon>
        <taxon>Bacillati</taxon>
        <taxon>Chloroflexota</taxon>
        <taxon>Ktedonobacteria</taxon>
        <taxon>Ktedonobacterales</taxon>
        <taxon>Dictyobacteraceae</taxon>
        <taxon>Dictyobacter</taxon>
    </lineage>
</organism>
<dbReference type="EMBL" id="BIFS01000001">
    <property type="protein sequence ID" value="GCE20234.1"/>
    <property type="molecule type" value="Genomic_DNA"/>
</dbReference>